<gene>
    <name evidence="2" type="ORF">Ahy_A01g004362</name>
</gene>
<evidence type="ECO:0000256" key="1">
    <source>
        <dbReference type="SAM" id="Phobius"/>
    </source>
</evidence>
<dbReference type="Proteomes" id="UP000289738">
    <property type="component" value="Chromosome A01"/>
</dbReference>
<keyword evidence="1" id="KW-0472">Membrane</keyword>
<proteinExistence type="predicted"/>
<reference evidence="2 3" key="1">
    <citation type="submission" date="2019-01" db="EMBL/GenBank/DDBJ databases">
        <title>Sequencing of cultivated peanut Arachis hypogaea provides insights into genome evolution and oil improvement.</title>
        <authorList>
            <person name="Chen X."/>
        </authorList>
    </citation>
    <scope>NUCLEOTIDE SEQUENCE [LARGE SCALE GENOMIC DNA]</scope>
    <source>
        <strain evidence="3">cv. Fuhuasheng</strain>
        <tissue evidence="2">Leaves</tissue>
    </source>
</reference>
<name>A0A445EVW1_ARAHY</name>
<keyword evidence="1" id="KW-0812">Transmembrane</keyword>
<dbReference type="AlphaFoldDB" id="A0A445EVW1"/>
<dbReference type="EMBL" id="SDMP01000001">
    <property type="protein sequence ID" value="RYR79557.1"/>
    <property type="molecule type" value="Genomic_DNA"/>
</dbReference>
<organism evidence="2 3">
    <name type="scientific">Arachis hypogaea</name>
    <name type="common">Peanut</name>
    <dbReference type="NCBI Taxonomy" id="3818"/>
    <lineage>
        <taxon>Eukaryota</taxon>
        <taxon>Viridiplantae</taxon>
        <taxon>Streptophyta</taxon>
        <taxon>Embryophyta</taxon>
        <taxon>Tracheophyta</taxon>
        <taxon>Spermatophyta</taxon>
        <taxon>Magnoliopsida</taxon>
        <taxon>eudicotyledons</taxon>
        <taxon>Gunneridae</taxon>
        <taxon>Pentapetalae</taxon>
        <taxon>rosids</taxon>
        <taxon>fabids</taxon>
        <taxon>Fabales</taxon>
        <taxon>Fabaceae</taxon>
        <taxon>Papilionoideae</taxon>
        <taxon>50 kb inversion clade</taxon>
        <taxon>dalbergioids sensu lato</taxon>
        <taxon>Dalbergieae</taxon>
        <taxon>Pterocarpus clade</taxon>
        <taxon>Arachis</taxon>
    </lineage>
</organism>
<evidence type="ECO:0000313" key="2">
    <source>
        <dbReference type="EMBL" id="RYR79557.1"/>
    </source>
</evidence>
<protein>
    <recommendedName>
        <fullName evidence="4">Protein S-acyltransferase</fullName>
    </recommendedName>
</protein>
<dbReference type="PROSITE" id="PS50216">
    <property type="entry name" value="DHHC"/>
    <property type="match status" value="1"/>
</dbReference>
<dbReference type="InterPro" id="IPR039859">
    <property type="entry name" value="PFA4/ZDH16/20/ERF2-like"/>
</dbReference>
<comment type="caution">
    <text evidence="2">The sequence shown here is derived from an EMBL/GenBank/DDBJ whole genome shotgun (WGS) entry which is preliminary data.</text>
</comment>
<dbReference type="PANTHER" id="PTHR12246">
    <property type="entry name" value="PALMITOYLTRANSFERASE ZDHHC16"/>
    <property type="match status" value="1"/>
</dbReference>
<keyword evidence="1" id="KW-1133">Transmembrane helix</keyword>
<accession>A0A445EVW1</accession>
<dbReference type="GO" id="GO:0016409">
    <property type="term" value="F:palmitoyltransferase activity"/>
    <property type="evidence" value="ECO:0007669"/>
    <property type="project" value="InterPro"/>
</dbReference>
<feature type="transmembrane region" description="Helical" evidence="1">
    <location>
        <begin position="46"/>
        <end position="70"/>
    </location>
</feature>
<dbReference type="STRING" id="3818.A0A445EVW1"/>
<evidence type="ECO:0008006" key="4">
    <source>
        <dbReference type="Google" id="ProtNLM"/>
    </source>
</evidence>
<sequence length="232" mass="26318">MTWNVFKFCTTLRGLGSIMILLVFGVVGVTYYAVVLTNYSPVLSAGGLDCLLAIAVLILFHGLSYFSVVFTNSESVPLNWRPAIDEERGEDDPLVASEFGNLQSDPSGQRVCYCRKCNQLKPPRCHHCSVCEFLDKIFHICTATSTPSQDDGIFMHNNVRLMWIEGISSNWASLPSPPLLLQLDDTSLDAMARRISFFRLLPTIFTWLFLCRREIRAKKFKRLGEVTKQRHF</sequence>
<feature type="transmembrane region" description="Helical" evidence="1">
    <location>
        <begin position="12"/>
        <end position="34"/>
    </location>
</feature>
<evidence type="ECO:0000313" key="3">
    <source>
        <dbReference type="Proteomes" id="UP000289738"/>
    </source>
</evidence>
<keyword evidence="3" id="KW-1185">Reference proteome</keyword>